<feature type="binding site" evidence="11">
    <location>
        <position position="70"/>
    </location>
    <ligand>
        <name>Ca(2+)</name>
        <dbReference type="ChEBI" id="CHEBI:29108"/>
    </ligand>
</feature>
<evidence type="ECO:0000313" key="16">
    <source>
        <dbReference type="Proteomes" id="UP000095287"/>
    </source>
</evidence>
<keyword evidence="8" id="KW-0443">Lipid metabolism</keyword>
<name>A0A1I7YVQ5_9BILA</name>
<evidence type="ECO:0000256" key="14">
    <source>
        <dbReference type="SAM" id="SignalP"/>
    </source>
</evidence>
<dbReference type="PROSITE" id="PS00118">
    <property type="entry name" value="PA2_HIS"/>
    <property type="match status" value="1"/>
</dbReference>
<dbReference type="WBParaSite" id="L893_g19992.t3">
    <property type="protein sequence ID" value="L893_g19992.t3"/>
    <property type="gene ID" value="L893_g19992"/>
</dbReference>
<keyword evidence="7" id="KW-0442">Lipid degradation</keyword>
<feature type="signal peptide" evidence="14">
    <location>
        <begin position="1"/>
        <end position="29"/>
    </location>
</feature>
<comment type="similarity">
    <text evidence="13">Belongs to the phospholipase A2 family.</text>
</comment>
<evidence type="ECO:0000256" key="8">
    <source>
        <dbReference type="ARBA" id="ARBA00023098"/>
    </source>
</evidence>
<dbReference type="InterPro" id="IPR001211">
    <property type="entry name" value="PLA2"/>
</dbReference>
<evidence type="ECO:0000256" key="5">
    <source>
        <dbReference type="ARBA" id="ARBA00022801"/>
    </source>
</evidence>
<keyword evidence="5" id="KW-0378">Hydrolase</keyword>
<dbReference type="CDD" id="cd00618">
    <property type="entry name" value="PLA2_like"/>
    <property type="match status" value="1"/>
</dbReference>
<dbReference type="GO" id="GO:0050482">
    <property type="term" value="P:arachidonate secretion"/>
    <property type="evidence" value="ECO:0007669"/>
    <property type="project" value="InterPro"/>
</dbReference>
<protein>
    <recommendedName>
        <fullName evidence="2">phospholipase A2</fullName>
        <ecNumber evidence="2">3.1.1.4</ecNumber>
    </recommendedName>
</protein>
<keyword evidence="3" id="KW-0964">Secreted</keyword>
<feature type="active site" evidence="10">
    <location>
        <position position="91"/>
    </location>
</feature>
<evidence type="ECO:0000256" key="7">
    <source>
        <dbReference type="ARBA" id="ARBA00022963"/>
    </source>
</evidence>
<dbReference type="Pfam" id="PF00068">
    <property type="entry name" value="Phospholip_A2_1"/>
    <property type="match status" value="1"/>
</dbReference>
<dbReference type="GO" id="GO:0005509">
    <property type="term" value="F:calcium ion binding"/>
    <property type="evidence" value="ECO:0007669"/>
    <property type="project" value="InterPro"/>
</dbReference>
<dbReference type="InterPro" id="IPR036444">
    <property type="entry name" value="PLipase_A2_dom_sf"/>
</dbReference>
<accession>A0A1I7YVQ5</accession>
<feature type="active site" evidence="10">
    <location>
        <position position="134"/>
    </location>
</feature>
<keyword evidence="6 11" id="KW-0106">Calcium</keyword>
<evidence type="ECO:0000256" key="6">
    <source>
        <dbReference type="ARBA" id="ARBA00022837"/>
    </source>
</evidence>
<feature type="disulfide bond" evidence="12">
    <location>
        <begin position="87"/>
        <end position="140"/>
    </location>
</feature>
<evidence type="ECO:0000256" key="12">
    <source>
        <dbReference type="PIRSR" id="PIRSR601211-3"/>
    </source>
</evidence>
<keyword evidence="14" id="KW-0732">Signal</keyword>
<keyword evidence="9 12" id="KW-1015">Disulfide bond</keyword>
<evidence type="ECO:0000256" key="3">
    <source>
        <dbReference type="ARBA" id="ARBA00022525"/>
    </source>
</evidence>
<dbReference type="InterPro" id="IPR016090">
    <property type="entry name" value="PLA2-like_dom"/>
</dbReference>
<feature type="disulfide bond" evidence="12">
    <location>
        <begin position="94"/>
        <end position="133"/>
    </location>
</feature>
<feature type="binding site" evidence="11">
    <location>
        <position position="72"/>
    </location>
    <ligand>
        <name>Ca(2+)</name>
        <dbReference type="ChEBI" id="CHEBI:29108"/>
    </ligand>
</feature>
<feature type="binding site" evidence="11">
    <location>
        <position position="92"/>
    </location>
    <ligand>
        <name>Ca(2+)</name>
        <dbReference type="ChEBI" id="CHEBI:29108"/>
    </ligand>
</feature>
<evidence type="ECO:0000256" key="1">
    <source>
        <dbReference type="ARBA" id="ARBA00004613"/>
    </source>
</evidence>
<dbReference type="PANTHER" id="PTHR11716:SF47">
    <property type="entry name" value="PHOSPHOLIPASE A2-ALPHA"/>
    <property type="match status" value="1"/>
</dbReference>
<dbReference type="AlphaFoldDB" id="A0A1I7YVQ5"/>
<dbReference type="InterPro" id="IPR033113">
    <property type="entry name" value="PLA2_histidine"/>
</dbReference>
<evidence type="ECO:0000259" key="15">
    <source>
        <dbReference type="SMART" id="SM00085"/>
    </source>
</evidence>
<dbReference type="Proteomes" id="UP000095287">
    <property type="component" value="Unplaced"/>
</dbReference>
<dbReference type="PANTHER" id="PTHR11716">
    <property type="entry name" value="PHOSPHOLIPASE A2 FAMILY MEMBER"/>
    <property type="match status" value="1"/>
</dbReference>
<comment type="subcellular location">
    <subcellularLocation>
        <location evidence="1">Secreted</location>
    </subcellularLocation>
</comment>
<reference evidence="17" key="1">
    <citation type="submission" date="2016-11" db="UniProtKB">
        <authorList>
            <consortium name="WormBaseParasite"/>
        </authorList>
    </citation>
    <scope>IDENTIFICATION</scope>
</reference>
<evidence type="ECO:0000256" key="11">
    <source>
        <dbReference type="PIRSR" id="PIRSR601211-2"/>
    </source>
</evidence>
<keyword evidence="16" id="KW-1185">Reference proteome</keyword>
<evidence type="ECO:0000256" key="10">
    <source>
        <dbReference type="PIRSR" id="PIRSR601211-1"/>
    </source>
</evidence>
<evidence type="ECO:0000256" key="9">
    <source>
        <dbReference type="ARBA" id="ARBA00023157"/>
    </source>
</evidence>
<sequence length="255" mass="29584">MPLNVLFKKHSINAKLVFVCVVAFRLVESSSEVDSRSPRRKRYFHFGRMIHECSRHGWWDRMRLLNYGCFCGISNHRGFTSDPIDQCCAQHDACWEKIQPDEKNCGNPGYVTCGKGPMTCQTSEKCEKRTYECDRKFVDCIDHSEFGSNVTGDCARCSNSMNDDGVRLYSSGKGCINQEQDLYLCDLIDVSNCTIYEEPKMVTYSRRMSAQDNLICVSEFLKSKLLLTRQEPLLRRKWHKAYNFNPYRRLPFLAV</sequence>
<feature type="disulfide bond" evidence="12">
    <location>
        <begin position="71"/>
        <end position="88"/>
    </location>
</feature>
<dbReference type="GO" id="GO:0004623">
    <property type="term" value="F:phospholipase A2 activity"/>
    <property type="evidence" value="ECO:0007669"/>
    <property type="project" value="UniProtKB-EC"/>
</dbReference>
<evidence type="ECO:0000256" key="13">
    <source>
        <dbReference type="RuleBase" id="RU003654"/>
    </source>
</evidence>
<dbReference type="GO" id="GO:0016042">
    <property type="term" value="P:lipid catabolic process"/>
    <property type="evidence" value="ECO:0007669"/>
    <property type="project" value="UniProtKB-KW"/>
</dbReference>
<evidence type="ECO:0000256" key="4">
    <source>
        <dbReference type="ARBA" id="ARBA00022723"/>
    </source>
</evidence>
<keyword evidence="4 11" id="KW-0479">Metal-binding</keyword>
<feature type="chain" id="PRO_5009312652" description="phospholipase A2" evidence="14">
    <location>
        <begin position="30"/>
        <end position="255"/>
    </location>
</feature>
<dbReference type="EC" id="3.1.1.4" evidence="2"/>
<dbReference type="Gene3D" id="1.20.90.10">
    <property type="entry name" value="Phospholipase A2 domain"/>
    <property type="match status" value="1"/>
</dbReference>
<comment type="cofactor">
    <cofactor evidence="11">
        <name>Ca(2+)</name>
        <dbReference type="ChEBI" id="CHEBI:29108"/>
    </cofactor>
    <text evidence="11">Binds 1 Ca(2+) ion per subunit.</text>
</comment>
<evidence type="ECO:0000313" key="17">
    <source>
        <dbReference type="WBParaSite" id="L893_g19992.t3"/>
    </source>
</evidence>
<evidence type="ECO:0000256" key="2">
    <source>
        <dbReference type="ARBA" id="ARBA00013278"/>
    </source>
</evidence>
<dbReference type="SMART" id="SM00085">
    <property type="entry name" value="PA2c"/>
    <property type="match status" value="1"/>
</dbReference>
<organism evidence="16 17">
    <name type="scientific">Steinernema glaseri</name>
    <dbReference type="NCBI Taxonomy" id="37863"/>
    <lineage>
        <taxon>Eukaryota</taxon>
        <taxon>Metazoa</taxon>
        <taxon>Ecdysozoa</taxon>
        <taxon>Nematoda</taxon>
        <taxon>Chromadorea</taxon>
        <taxon>Rhabditida</taxon>
        <taxon>Tylenchina</taxon>
        <taxon>Panagrolaimomorpha</taxon>
        <taxon>Strongyloidoidea</taxon>
        <taxon>Steinernematidae</taxon>
        <taxon>Steinernema</taxon>
    </lineage>
</organism>
<proteinExistence type="inferred from homology"/>
<dbReference type="GO" id="GO:0005576">
    <property type="term" value="C:extracellular region"/>
    <property type="evidence" value="ECO:0007669"/>
    <property type="project" value="UniProtKB-SubCell"/>
</dbReference>
<dbReference type="SUPFAM" id="SSF48619">
    <property type="entry name" value="Phospholipase A2, PLA2"/>
    <property type="match status" value="1"/>
</dbReference>
<feature type="domain" description="Phospholipase A2-like central" evidence="15">
    <location>
        <begin position="42"/>
        <end position="158"/>
    </location>
</feature>
<dbReference type="GO" id="GO:0006644">
    <property type="term" value="P:phospholipid metabolic process"/>
    <property type="evidence" value="ECO:0007669"/>
    <property type="project" value="InterPro"/>
</dbReference>